<dbReference type="Pfam" id="PF08239">
    <property type="entry name" value="SH3_3"/>
    <property type="match status" value="1"/>
</dbReference>
<dbReference type="EMBL" id="AUZM01000025">
    <property type="protein sequence ID" value="ERT07157.1"/>
    <property type="molecule type" value="Genomic_DNA"/>
</dbReference>
<evidence type="ECO:0000259" key="2">
    <source>
        <dbReference type="Pfam" id="PF08239"/>
    </source>
</evidence>
<evidence type="ECO:0000313" key="4">
    <source>
        <dbReference type="Proteomes" id="UP000017127"/>
    </source>
</evidence>
<keyword evidence="4" id="KW-1185">Reference proteome</keyword>
<dbReference type="AlphaFoldDB" id="U7QIQ5"/>
<name>U7QIQ5_9CYAN</name>
<accession>U7QIQ5</accession>
<dbReference type="Gene3D" id="2.30.30.40">
    <property type="entry name" value="SH3 Domains"/>
    <property type="match status" value="1"/>
</dbReference>
<proteinExistence type="predicted"/>
<keyword evidence="1" id="KW-0732">Signal</keyword>
<feature type="signal peptide" evidence="1">
    <location>
        <begin position="1"/>
        <end position="28"/>
    </location>
</feature>
<dbReference type="RefSeq" id="WP_023066650.1">
    <property type="nucleotide sequence ID" value="NZ_AUZM01000025.1"/>
</dbReference>
<comment type="caution">
    <text evidence="3">The sequence shown here is derived from an EMBL/GenBank/DDBJ whole genome shotgun (WGS) entry which is preliminary data.</text>
</comment>
<protein>
    <submittedName>
        <fullName evidence="3">Bacterial SH3 domain protein</fullName>
    </submittedName>
</protein>
<gene>
    <name evidence="3" type="ORF">M595_2872</name>
</gene>
<feature type="domain" description="SH3b" evidence="2">
    <location>
        <begin position="140"/>
        <end position="200"/>
    </location>
</feature>
<organism evidence="3 4">
    <name type="scientific">Lyngbya aestuarii BL J</name>
    <dbReference type="NCBI Taxonomy" id="1348334"/>
    <lineage>
        <taxon>Bacteria</taxon>
        <taxon>Bacillati</taxon>
        <taxon>Cyanobacteriota</taxon>
        <taxon>Cyanophyceae</taxon>
        <taxon>Oscillatoriophycideae</taxon>
        <taxon>Oscillatoriales</taxon>
        <taxon>Microcoleaceae</taxon>
        <taxon>Lyngbya</taxon>
    </lineage>
</organism>
<sequence length="212" mass="23819">MKLKITSILKTLTFVAIASAFLATSALADTFTGGNFTVTIDGSRSSASYTGCDAKERCVHIPMASNYSQGRYAWERKGYTYSMIPEANKSQYTLKVFDPKNKVLLSQKMTPIAQSNPDYVQELAENSFCSFIITNRVNSKVNIRQNPDLKSDVVLQLKRGDGVRAVSRRGNWVKIVALVDGFPPNEKFTPFVGWVNNRYINGCSEDKFEMWR</sequence>
<dbReference type="Proteomes" id="UP000017127">
    <property type="component" value="Unassembled WGS sequence"/>
</dbReference>
<evidence type="ECO:0000313" key="3">
    <source>
        <dbReference type="EMBL" id="ERT07157.1"/>
    </source>
</evidence>
<dbReference type="InterPro" id="IPR003646">
    <property type="entry name" value="SH3-like_bac-type"/>
</dbReference>
<feature type="chain" id="PRO_5004686287" evidence="1">
    <location>
        <begin position="29"/>
        <end position="212"/>
    </location>
</feature>
<reference evidence="3 4" key="1">
    <citation type="journal article" date="2013" name="Front. Microbiol.">
        <title>Comparative genomic analyses of the cyanobacterium, Lyngbya aestuarii BL J, a powerful hydrogen producer.</title>
        <authorList>
            <person name="Kothari A."/>
            <person name="Vaughn M."/>
            <person name="Garcia-Pichel F."/>
        </authorList>
    </citation>
    <scope>NUCLEOTIDE SEQUENCE [LARGE SCALE GENOMIC DNA]</scope>
    <source>
        <strain evidence="3 4">BL J</strain>
    </source>
</reference>
<evidence type="ECO:0000256" key="1">
    <source>
        <dbReference type="SAM" id="SignalP"/>
    </source>
</evidence>